<protein>
    <submittedName>
        <fullName evidence="2">Uncharacterized protein</fullName>
    </submittedName>
</protein>
<accession>A0A5S9R7W5</accession>
<feature type="compositionally biased region" description="Basic residues" evidence="1">
    <location>
        <begin position="192"/>
        <end position="202"/>
    </location>
</feature>
<dbReference type="AlphaFoldDB" id="A0A5S9R7W5"/>
<sequence>MVRLLPQRTLRIDDAGAHQRLPHLIAERLTLRRVVVRDHDVQRPPRRMIRVRILPVAADLGDLREHLPDQIVERRRGRNQPFIAEPCRPPAAHHQRRERRRGGAAATLELLLRERLQRRDQRRVRRVEDPAVAAAGQHLLDQLRDRVAAERIPLLVPRRRDRLHNRIVGVQTEPHQAREVTGAGELRERTRERRRRPPTRQPRRADTAHQRLQLLMELLSEILRRVRPQELLRVTAERLNRRRRHLITRVPRLQRRPERTHAAARHARHPPHRGAGQLR</sequence>
<evidence type="ECO:0000256" key="1">
    <source>
        <dbReference type="SAM" id="MobiDB-lite"/>
    </source>
</evidence>
<gene>
    <name evidence="2" type="ORF">AELLOGFF_06370</name>
</gene>
<reference evidence="2 3" key="1">
    <citation type="submission" date="2019-11" db="EMBL/GenBank/DDBJ databases">
        <authorList>
            <person name="Holert J."/>
        </authorList>
    </citation>
    <scope>NUCLEOTIDE SEQUENCE [LARGE SCALE GENOMIC DNA]</scope>
    <source>
        <strain evidence="2">BC8_1</strain>
    </source>
</reference>
<dbReference type="EMBL" id="CACSIP010000055">
    <property type="protein sequence ID" value="CAA0134531.1"/>
    <property type="molecule type" value="Genomic_DNA"/>
</dbReference>
<feature type="region of interest" description="Disordered" evidence="1">
    <location>
        <begin position="174"/>
        <end position="209"/>
    </location>
</feature>
<evidence type="ECO:0000313" key="3">
    <source>
        <dbReference type="Proteomes" id="UP000430146"/>
    </source>
</evidence>
<proteinExistence type="predicted"/>
<name>A0A5S9R7W5_MYCVN</name>
<keyword evidence="3" id="KW-1185">Reference proteome</keyword>
<evidence type="ECO:0000313" key="2">
    <source>
        <dbReference type="EMBL" id="CAA0134531.1"/>
    </source>
</evidence>
<dbReference type="Proteomes" id="UP000430146">
    <property type="component" value="Unassembled WGS sequence"/>
</dbReference>
<organism evidence="2 3">
    <name type="scientific">Mycolicibacterium vanbaalenii</name>
    <name type="common">Mycobacterium vanbaalenii</name>
    <dbReference type="NCBI Taxonomy" id="110539"/>
    <lineage>
        <taxon>Bacteria</taxon>
        <taxon>Bacillati</taxon>
        <taxon>Actinomycetota</taxon>
        <taxon>Actinomycetes</taxon>
        <taxon>Mycobacteriales</taxon>
        <taxon>Mycobacteriaceae</taxon>
        <taxon>Mycolicibacterium</taxon>
    </lineage>
</organism>
<feature type="compositionally biased region" description="Basic residues" evidence="1">
    <location>
        <begin position="262"/>
        <end position="272"/>
    </location>
</feature>
<feature type="region of interest" description="Disordered" evidence="1">
    <location>
        <begin position="248"/>
        <end position="279"/>
    </location>
</feature>